<dbReference type="RefSeq" id="WP_203357224.1">
    <property type="nucleotide sequence ID" value="NZ_CP069127.1"/>
</dbReference>
<dbReference type="Gene3D" id="3.30.457.10">
    <property type="entry name" value="Copper amine oxidase-like, N-terminal domain"/>
    <property type="match status" value="1"/>
</dbReference>
<evidence type="ECO:0000259" key="2">
    <source>
        <dbReference type="Pfam" id="PF07833"/>
    </source>
</evidence>
<evidence type="ECO:0000313" key="3">
    <source>
        <dbReference type="EMBL" id="QRG70250.1"/>
    </source>
</evidence>
<accession>A0ABX7FWF4</accession>
<name>A0ABX7FWF4_BRECH</name>
<protein>
    <submittedName>
        <fullName evidence="3">Copper amine oxidase N-terminal domain-containing protein</fullName>
    </submittedName>
</protein>
<dbReference type="InterPro" id="IPR012854">
    <property type="entry name" value="Cu_amine_oxidase-like_N"/>
</dbReference>
<organism evidence="3 4">
    <name type="scientific">Brevibacillus choshinensis</name>
    <dbReference type="NCBI Taxonomy" id="54911"/>
    <lineage>
        <taxon>Bacteria</taxon>
        <taxon>Bacillati</taxon>
        <taxon>Bacillota</taxon>
        <taxon>Bacilli</taxon>
        <taxon>Bacillales</taxon>
        <taxon>Paenibacillaceae</taxon>
        <taxon>Brevibacillus</taxon>
    </lineage>
</organism>
<evidence type="ECO:0000313" key="4">
    <source>
        <dbReference type="Proteomes" id="UP000596248"/>
    </source>
</evidence>
<dbReference type="EMBL" id="CP069127">
    <property type="protein sequence ID" value="QRG70250.1"/>
    <property type="molecule type" value="Genomic_DNA"/>
</dbReference>
<keyword evidence="4" id="KW-1185">Reference proteome</keyword>
<keyword evidence="1" id="KW-0732">Signal</keyword>
<sequence>MKKIVGAVLLAGLLGTTQTIPVLAAATPVQVAVNGQYVAFPDASPYIDEKTGRTLVPARFVAEELGLLVQWNGQTNQVTLSNKTEKIVLTIGQNSALVNGKSIPFDTPAVITEGRTMIPLRFISEVFDAKIDWIDERNLIVVTTPGHSKVIPPPAPAAGNEDVRTLQRSTWIWDTPLIRTDQENLLKFARDNQLTTIYLQFDRDIPVDVYRKFIKTARDHQIRVEALAGRPQWAYPSQQVNIEAFIDWVSTYNATVDPSERFSGLHFDIEPYLLPEWKTENRQVIENWMDNIRLIEQKTKGSGLKLTFDVPFWLPMIKVPDSTYSLSAWMLEKADAVVIMDYRNAALGNDGIVANAHAIAREASTLKKQAVFAVETAPSSEGDFTTFYTTGIKAMKEQMAIAKEKLSHYPSFAGFAIHDYKNWTQLDARSKN</sequence>
<reference evidence="3 4" key="1">
    <citation type="submission" date="2021-01" db="EMBL/GenBank/DDBJ databases">
        <title>Identification of strong promoters based on the transcriptome of Brevibacillus choshinensis.</title>
        <authorList>
            <person name="Yao D."/>
            <person name="Zhang K."/>
            <person name="Wu J."/>
        </authorList>
    </citation>
    <scope>NUCLEOTIDE SEQUENCE [LARGE SCALE GENOMIC DNA]</scope>
    <source>
        <strain evidence="3 4">HPD31-SP3</strain>
    </source>
</reference>
<gene>
    <name evidence="3" type="ORF">JNE38_14700</name>
</gene>
<feature type="signal peptide" evidence="1">
    <location>
        <begin position="1"/>
        <end position="24"/>
    </location>
</feature>
<evidence type="ECO:0000256" key="1">
    <source>
        <dbReference type="SAM" id="SignalP"/>
    </source>
</evidence>
<dbReference type="Pfam" id="PF07833">
    <property type="entry name" value="Cu_amine_oxidN1"/>
    <property type="match status" value="1"/>
</dbReference>
<proteinExistence type="predicted"/>
<dbReference type="SUPFAM" id="SSF55383">
    <property type="entry name" value="Copper amine oxidase, domain N"/>
    <property type="match status" value="1"/>
</dbReference>
<feature type="chain" id="PRO_5045108376" evidence="1">
    <location>
        <begin position="25"/>
        <end position="432"/>
    </location>
</feature>
<dbReference type="InterPro" id="IPR036582">
    <property type="entry name" value="Mao_N_sf"/>
</dbReference>
<dbReference type="Proteomes" id="UP000596248">
    <property type="component" value="Chromosome"/>
</dbReference>
<feature type="domain" description="Copper amine oxidase-like N-terminal" evidence="2">
    <location>
        <begin position="33"/>
        <end position="140"/>
    </location>
</feature>